<keyword evidence="2" id="KW-1185">Reference proteome</keyword>
<gene>
    <name evidence="1" type="ORF">D3870_02455</name>
</gene>
<sequence>MDGDDNLLPCKNGLRKAFRAKRRGPVGWGSGVGVDRRPSSSRMLAVPPETREKMFKLMNDFIIKTL</sequence>
<accession>A0A418WXV1</accession>
<reference evidence="1 2" key="1">
    <citation type="submission" date="2018-09" db="EMBL/GenBank/DDBJ databases">
        <authorList>
            <person name="Zhu H."/>
        </authorList>
    </citation>
    <scope>NUCLEOTIDE SEQUENCE [LARGE SCALE GENOMIC DNA]</scope>
    <source>
        <strain evidence="1 2">K2R10-39</strain>
    </source>
</reference>
<evidence type="ECO:0000313" key="2">
    <source>
        <dbReference type="Proteomes" id="UP000285190"/>
    </source>
</evidence>
<protein>
    <submittedName>
        <fullName evidence="1">Uncharacterized protein</fullName>
    </submittedName>
</protein>
<dbReference type="AlphaFoldDB" id="A0A418WXV1"/>
<dbReference type="EMBL" id="QYUN01000002">
    <property type="protein sequence ID" value="RJG05027.1"/>
    <property type="molecule type" value="Genomic_DNA"/>
</dbReference>
<dbReference type="Proteomes" id="UP000285190">
    <property type="component" value="Unassembled WGS sequence"/>
</dbReference>
<organism evidence="1 2">
    <name type="scientific">Noviherbaspirillum cavernae</name>
    <dbReference type="NCBI Taxonomy" id="2320862"/>
    <lineage>
        <taxon>Bacteria</taxon>
        <taxon>Pseudomonadati</taxon>
        <taxon>Pseudomonadota</taxon>
        <taxon>Betaproteobacteria</taxon>
        <taxon>Burkholderiales</taxon>
        <taxon>Oxalobacteraceae</taxon>
        <taxon>Noviherbaspirillum</taxon>
    </lineage>
</organism>
<name>A0A418WXV1_9BURK</name>
<proteinExistence type="predicted"/>
<evidence type="ECO:0000313" key="1">
    <source>
        <dbReference type="EMBL" id="RJG05027.1"/>
    </source>
</evidence>
<comment type="caution">
    <text evidence="1">The sequence shown here is derived from an EMBL/GenBank/DDBJ whole genome shotgun (WGS) entry which is preliminary data.</text>
</comment>